<sequence>MSPPSSMCSSVPFLAAASGQNRMTQGQHFLQKV</sequence>
<name>G7NSQ5_MACMU</name>
<proteinExistence type="predicted"/>
<gene>
    <name evidence="1" type="ORF">EGK_20342</name>
</gene>
<dbReference type="AlphaFoldDB" id="G7NSQ5"/>
<protein>
    <submittedName>
        <fullName evidence="1">Cancer/testis antigen 18</fullName>
    </submittedName>
</protein>
<evidence type="ECO:0000313" key="1">
    <source>
        <dbReference type="EMBL" id="EHH30604.1"/>
    </source>
</evidence>
<reference evidence="1" key="1">
    <citation type="journal article" date="2011" name="Nat. Biotechnol.">
        <title>Genome sequencing and comparison of two nonhuman primate animal models, the cynomolgus and Chinese rhesus macaques.</title>
        <authorList>
            <person name="Yan G."/>
            <person name="Zhang G."/>
            <person name="Fang X."/>
            <person name="Zhang Y."/>
            <person name="Li C."/>
            <person name="Ling F."/>
            <person name="Cooper D.N."/>
            <person name="Li Q."/>
            <person name="Li Y."/>
            <person name="van Gool A.J."/>
            <person name="Du H."/>
            <person name="Chen J."/>
            <person name="Chen R."/>
            <person name="Zhang P."/>
            <person name="Huang Z."/>
            <person name="Thompson J.R."/>
            <person name="Meng Y."/>
            <person name="Bai Y."/>
            <person name="Wang J."/>
            <person name="Zhuo M."/>
            <person name="Wang T."/>
            <person name="Huang Y."/>
            <person name="Wei L."/>
            <person name="Li J."/>
            <person name="Wang Z."/>
            <person name="Hu H."/>
            <person name="Yang P."/>
            <person name="Le L."/>
            <person name="Stenson P.D."/>
            <person name="Li B."/>
            <person name="Liu X."/>
            <person name="Ball E.V."/>
            <person name="An N."/>
            <person name="Huang Q."/>
            <person name="Zhang Y."/>
            <person name="Fan W."/>
            <person name="Zhang X."/>
            <person name="Li Y."/>
            <person name="Wang W."/>
            <person name="Katze M.G."/>
            <person name="Su B."/>
            <person name="Nielsen R."/>
            <person name="Yang H."/>
            <person name="Wang J."/>
            <person name="Wang X."/>
            <person name="Wang J."/>
        </authorList>
    </citation>
    <scope>NUCLEOTIDE SEQUENCE [LARGE SCALE GENOMIC DNA]</scope>
    <source>
        <strain evidence="1">CR-5</strain>
    </source>
</reference>
<dbReference type="EMBL" id="CM001273">
    <property type="protein sequence ID" value="EHH30604.1"/>
    <property type="molecule type" value="Genomic_DNA"/>
</dbReference>
<feature type="non-terminal residue" evidence="1">
    <location>
        <position position="33"/>
    </location>
</feature>
<dbReference type="Proteomes" id="UP000013456">
    <property type="component" value="Chromosome X"/>
</dbReference>
<organism evidence="1">
    <name type="scientific">Macaca mulatta</name>
    <name type="common">Rhesus macaque</name>
    <dbReference type="NCBI Taxonomy" id="9544"/>
    <lineage>
        <taxon>Eukaryota</taxon>
        <taxon>Metazoa</taxon>
        <taxon>Chordata</taxon>
        <taxon>Craniata</taxon>
        <taxon>Vertebrata</taxon>
        <taxon>Euteleostomi</taxon>
        <taxon>Mammalia</taxon>
        <taxon>Eutheria</taxon>
        <taxon>Euarchontoglires</taxon>
        <taxon>Primates</taxon>
        <taxon>Haplorrhini</taxon>
        <taxon>Catarrhini</taxon>
        <taxon>Cercopithecidae</taxon>
        <taxon>Cercopithecinae</taxon>
        <taxon>Macaca</taxon>
    </lineage>
</organism>
<accession>G7NSQ5</accession>